<proteinExistence type="predicted"/>
<keyword evidence="1" id="KW-0812">Transmembrane</keyword>
<dbReference type="EMBL" id="BSVB01000001">
    <property type="protein sequence ID" value="GMA94067.1"/>
    <property type="molecule type" value="Genomic_DNA"/>
</dbReference>
<feature type="transmembrane region" description="Helical" evidence="1">
    <location>
        <begin position="43"/>
        <end position="64"/>
    </location>
</feature>
<organism evidence="2 3">
    <name type="scientific">Pseudolysinimonas kribbensis</name>
    <dbReference type="NCBI Taxonomy" id="433641"/>
    <lineage>
        <taxon>Bacteria</taxon>
        <taxon>Bacillati</taxon>
        <taxon>Actinomycetota</taxon>
        <taxon>Actinomycetes</taxon>
        <taxon>Micrococcales</taxon>
        <taxon>Microbacteriaceae</taxon>
        <taxon>Pseudolysinimonas</taxon>
    </lineage>
</organism>
<feature type="transmembrane region" description="Helical" evidence="1">
    <location>
        <begin position="96"/>
        <end position="116"/>
    </location>
</feature>
<feature type="transmembrane region" description="Helical" evidence="1">
    <location>
        <begin position="71"/>
        <end position="90"/>
    </location>
</feature>
<name>A0ABQ6K5C3_9MICO</name>
<gene>
    <name evidence="2" type="ORF">GCM10025881_08910</name>
</gene>
<evidence type="ECO:0000256" key="1">
    <source>
        <dbReference type="SAM" id="Phobius"/>
    </source>
</evidence>
<evidence type="ECO:0000313" key="3">
    <source>
        <dbReference type="Proteomes" id="UP001157034"/>
    </source>
</evidence>
<accession>A0ABQ6K5C3</accession>
<feature type="transmembrane region" description="Helical" evidence="1">
    <location>
        <begin position="12"/>
        <end position="37"/>
    </location>
</feature>
<evidence type="ECO:0008006" key="4">
    <source>
        <dbReference type="Google" id="ProtNLM"/>
    </source>
</evidence>
<comment type="caution">
    <text evidence="2">The sequence shown here is derived from an EMBL/GenBank/DDBJ whole genome shotgun (WGS) entry which is preliminary data.</text>
</comment>
<dbReference type="RefSeq" id="WP_284253081.1">
    <property type="nucleotide sequence ID" value="NZ_BAAAQO010000003.1"/>
</dbReference>
<protein>
    <recommendedName>
        <fullName evidence="4">Phage holin family protein</fullName>
    </recommendedName>
</protein>
<sequence length="126" mass="12902">MAGRRPGGVTLVAVLVVINGVLEILAGVLGLAGVALAGVPLLAFLPIIPLVLGILTILVGISLLRGGQIARGITTVVLVLDLAFAIFAIVQNLGSGNVWSGVVSGVLALIGIILLWTRRASEFFRD</sequence>
<dbReference type="Proteomes" id="UP001157034">
    <property type="component" value="Unassembled WGS sequence"/>
</dbReference>
<keyword evidence="1" id="KW-1133">Transmembrane helix</keyword>
<evidence type="ECO:0000313" key="2">
    <source>
        <dbReference type="EMBL" id="GMA94067.1"/>
    </source>
</evidence>
<keyword evidence="1" id="KW-0472">Membrane</keyword>
<keyword evidence="3" id="KW-1185">Reference proteome</keyword>
<reference evidence="3" key="1">
    <citation type="journal article" date="2019" name="Int. J. Syst. Evol. Microbiol.">
        <title>The Global Catalogue of Microorganisms (GCM) 10K type strain sequencing project: providing services to taxonomists for standard genome sequencing and annotation.</title>
        <authorList>
            <consortium name="The Broad Institute Genomics Platform"/>
            <consortium name="The Broad Institute Genome Sequencing Center for Infectious Disease"/>
            <person name="Wu L."/>
            <person name="Ma J."/>
        </authorList>
    </citation>
    <scope>NUCLEOTIDE SEQUENCE [LARGE SCALE GENOMIC DNA]</scope>
    <source>
        <strain evidence="3">NBRC 108894</strain>
    </source>
</reference>